<dbReference type="SUPFAM" id="SSF51679">
    <property type="entry name" value="Bacterial luciferase-like"/>
    <property type="match status" value="1"/>
</dbReference>
<keyword evidence="3" id="KW-1185">Reference proteome</keyword>
<dbReference type="Pfam" id="PF00296">
    <property type="entry name" value="Bac_luciferase"/>
    <property type="match status" value="1"/>
</dbReference>
<organism evidence="2 3">
    <name type="scientific">Egicoccus halophilus</name>
    <dbReference type="NCBI Taxonomy" id="1670830"/>
    <lineage>
        <taxon>Bacteria</taxon>
        <taxon>Bacillati</taxon>
        <taxon>Actinomycetota</taxon>
        <taxon>Nitriliruptoria</taxon>
        <taxon>Egicoccales</taxon>
        <taxon>Egicoccaceae</taxon>
        <taxon>Egicoccus</taxon>
    </lineage>
</organism>
<dbReference type="InterPro" id="IPR011251">
    <property type="entry name" value="Luciferase-like_dom"/>
</dbReference>
<evidence type="ECO:0000313" key="3">
    <source>
        <dbReference type="Proteomes" id="UP000650511"/>
    </source>
</evidence>
<dbReference type="GO" id="GO:0016705">
    <property type="term" value="F:oxidoreductase activity, acting on paired donors, with incorporation or reduction of molecular oxygen"/>
    <property type="evidence" value="ECO:0007669"/>
    <property type="project" value="InterPro"/>
</dbReference>
<dbReference type="AlphaFoldDB" id="A0A8J3ETU6"/>
<name>A0A8J3ETU6_9ACTN</name>
<dbReference type="EMBL" id="BMHA01000006">
    <property type="protein sequence ID" value="GGI06316.1"/>
    <property type="molecule type" value="Genomic_DNA"/>
</dbReference>
<dbReference type="InterPro" id="IPR036661">
    <property type="entry name" value="Luciferase-like_sf"/>
</dbReference>
<dbReference type="Gene3D" id="3.20.20.30">
    <property type="entry name" value="Luciferase-like domain"/>
    <property type="match status" value="1"/>
</dbReference>
<accession>A0A8J3ETU6</accession>
<dbReference type="NCBIfam" id="TIGR03619">
    <property type="entry name" value="F420_Rv2161c"/>
    <property type="match status" value="1"/>
</dbReference>
<dbReference type="PANTHER" id="PTHR43244:SF2">
    <property type="entry name" value="CONSERVED HYPOTHETICAL ALANINE AND PROLINE-RICH PROTEIN"/>
    <property type="match status" value="1"/>
</dbReference>
<dbReference type="Proteomes" id="UP000650511">
    <property type="component" value="Unassembled WGS sequence"/>
</dbReference>
<dbReference type="PANTHER" id="PTHR43244">
    <property type="match status" value="1"/>
</dbReference>
<reference evidence="2" key="1">
    <citation type="journal article" date="2014" name="Int. J. Syst. Evol. Microbiol.">
        <title>Complete genome sequence of Corynebacterium casei LMG S-19264T (=DSM 44701T), isolated from a smear-ripened cheese.</title>
        <authorList>
            <consortium name="US DOE Joint Genome Institute (JGI-PGF)"/>
            <person name="Walter F."/>
            <person name="Albersmeier A."/>
            <person name="Kalinowski J."/>
            <person name="Ruckert C."/>
        </authorList>
    </citation>
    <scope>NUCLEOTIDE SEQUENCE</scope>
    <source>
        <strain evidence="2">CGMCC 1.14988</strain>
    </source>
</reference>
<dbReference type="InterPro" id="IPR019921">
    <property type="entry name" value="Lucif-like_OxRdtase_Rv2161c"/>
</dbReference>
<reference evidence="2" key="2">
    <citation type="submission" date="2020-09" db="EMBL/GenBank/DDBJ databases">
        <authorList>
            <person name="Sun Q."/>
            <person name="Zhou Y."/>
        </authorList>
    </citation>
    <scope>NUCLEOTIDE SEQUENCE</scope>
    <source>
        <strain evidence="2">CGMCC 1.14988</strain>
    </source>
</reference>
<sequence>MRLGVAIFLTDRTPTPVDLARAVEERGLDHLFVPEHTHMPLAHDPHPSGEPLPDPYRRTLDPFVALAAAAAVTERIELGTGICLVAQRDPIVTAKEVASLDLVSGGRFVLGVGYGWNRPELEAHGVAWADRRDVVRDRLRVLRALWTEDVASVDAPHAQLAPSQAWPKPSRAPHPPVLLGAGLGPRTLADLVDVADGWMPMGASATREGLPRLRDGWERAGRDGSPTVHVYGTRPDLDGLRELAGLGVDAVSLWLPSAGADEVVPALDRIAELRARLR</sequence>
<proteinExistence type="predicted"/>
<dbReference type="RefSeq" id="WP_130650584.1">
    <property type="nucleotide sequence ID" value="NZ_BMHA01000006.1"/>
</dbReference>
<dbReference type="CDD" id="cd01097">
    <property type="entry name" value="Tetrahydromethanopterin_reductase"/>
    <property type="match status" value="1"/>
</dbReference>
<dbReference type="InterPro" id="IPR050564">
    <property type="entry name" value="F420-G6PD/mer"/>
</dbReference>
<evidence type="ECO:0000313" key="2">
    <source>
        <dbReference type="EMBL" id="GGI06316.1"/>
    </source>
</evidence>
<protein>
    <submittedName>
        <fullName evidence="2">LLM class F420-dependent oxidoreductase</fullName>
    </submittedName>
</protein>
<gene>
    <name evidence="2" type="ORF">GCM10011354_18480</name>
</gene>
<evidence type="ECO:0000259" key="1">
    <source>
        <dbReference type="Pfam" id="PF00296"/>
    </source>
</evidence>
<dbReference type="OrthoDB" id="3206024at2"/>
<feature type="domain" description="Luciferase-like" evidence="1">
    <location>
        <begin position="17"/>
        <end position="227"/>
    </location>
</feature>
<comment type="caution">
    <text evidence="2">The sequence shown here is derived from an EMBL/GenBank/DDBJ whole genome shotgun (WGS) entry which is preliminary data.</text>
</comment>